<evidence type="ECO:0000313" key="15">
    <source>
        <dbReference type="RefSeq" id="XP_035674149.1"/>
    </source>
</evidence>
<evidence type="ECO:0000256" key="1">
    <source>
        <dbReference type="ARBA" id="ARBA00004173"/>
    </source>
</evidence>
<dbReference type="RefSeq" id="XP_035674149.1">
    <property type="nucleotide sequence ID" value="XM_035818256.1"/>
</dbReference>
<evidence type="ECO:0000256" key="11">
    <source>
        <dbReference type="ARBA" id="ARBA00035134"/>
    </source>
</evidence>
<feature type="region of interest" description="Disordered" evidence="13">
    <location>
        <begin position="208"/>
        <end position="236"/>
    </location>
</feature>
<evidence type="ECO:0000256" key="8">
    <source>
        <dbReference type="ARBA" id="ARBA00022980"/>
    </source>
</evidence>
<name>A0A9J7MPD5_BRAFL</name>
<reference evidence="15" key="1">
    <citation type="journal article" date="2016" name="Genome Biol. Evol.">
        <title>Conserved non-coding elements in the most distant genera of cephalochordates: the Goldilocks principle.</title>
        <authorList>
            <person name="Yue J.X."/>
            <person name="Kozmikova I."/>
            <person name="Ono H."/>
            <person name="Nossa C.W."/>
            <person name="Kozmik Z."/>
            <person name="Putnam N.H."/>
            <person name="Yu J.K."/>
            <person name="Holland L.Z."/>
        </authorList>
    </citation>
    <scope>NUCLEOTIDE SEQUENCE</scope>
</reference>
<dbReference type="PANTHER" id="PTHR16276">
    <property type="entry name" value="PENTATRICOPEPTIDE REPEAT DOMAIN-CONTAINING PROTEIN 3"/>
    <property type="match status" value="1"/>
</dbReference>
<organism evidence="14 15">
    <name type="scientific">Branchiostoma floridae</name>
    <name type="common">Florida lancelet</name>
    <name type="synonym">Amphioxus</name>
    <dbReference type="NCBI Taxonomy" id="7739"/>
    <lineage>
        <taxon>Eukaryota</taxon>
        <taxon>Metazoa</taxon>
        <taxon>Chordata</taxon>
        <taxon>Cephalochordata</taxon>
        <taxon>Leptocardii</taxon>
        <taxon>Amphioxiformes</taxon>
        <taxon>Branchiostomatidae</taxon>
        <taxon>Branchiostoma</taxon>
    </lineage>
</organism>
<dbReference type="AlphaFoldDB" id="A0A9J7MPD5"/>
<feature type="compositionally biased region" description="Polar residues" evidence="13">
    <location>
        <begin position="29"/>
        <end position="48"/>
    </location>
</feature>
<proteinExistence type="inferred from homology"/>
<dbReference type="GO" id="GO:1990904">
    <property type="term" value="C:ribonucleoprotein complex"/>
    <property type="evidence" value="ECO:0007669"/>
    <property type="project" value="UniProtKB-KW"/>
</dbReference>
<accession>A0A9J7MPD5</accession>
<evidence type="ECO:0000256" key="13">
    <source>
        <dbReference type="SAM" id="MobiDB-lite"/>
    </source>
</evidence>
<dbReference type="GO" id="GO:0006417">
    <property type="term" value="P:regulation of translation"/>
    <property type="evidence" value="ECO:0007669"/>
    <property type="project" value="UniProtKB-KW"/>
</dbReference>
<keyword evidence="9" id="KW-0496">Mitochondrion</keyword>
<dbReference type="GeneID" id="118414298"/>
<dbReference type="Pfam" id="PF13812">
    <property type="entry name" value="PPR_3"/>
    <property type="match status" value="2"/>
</dbReference>
<dbReference type="Pfam" id="PF22330">
    <property type="entry name" value="Rib_mS39_PPR"/>
    <property type="match status" value="1"/>
</dbReference>
<sequence length="684" mass="78392">MAAPIHRCACRIILRSRISRVQSDARALNTSGIAGNKPQTAPTEQKASGSEEVPLVIPRKKRWDKLAVLKALSTTVKRDPTSVDYNFIDDPYLIPRTTMQYKWFSLAKESGQKAAEFFIHRNPQYFQQEFAEPPIEAFLPKTSTFLIEEPCEEALQERMSRKALKAATDMYFQIVDGGGTVSQDMTDDLLDLLCFHGSKDPVQEANLLSPEEQEDSEEPPRRKGNVKGRMRRANEPAVHRWRDGDDADRLFNSLAEPSARNYCSLIKGLVKYEAADQAFRTYNDMQQKGLRADASTYNALIKSVKEVRDRYEERWDLVQQLLNQMRLEKIRPTLQTFNATLRSIRFCGMTGRKSCLDVLREMAHLGIEPSLATYNHIMSIFNPSNSPPSQMLYQIMDEVEGKEFTIQDQDDSRFFVDAMNMCLRMNDVELAYRLHKLQETGENWRLLGDAYIQSVYYGKFLNLICQMEGGEEMWKWYRNLVPSVYYPNVPSILNILKSLEVSNMHHKVTDLWEDIRSLQHFNKQELVEAVLEFMAREKQSPEIQLLFMPVVQNIKDNIEFYYKATAPARRATLSWSSESLSNLLVLFLRAGQLKKASEMLPLFKEYTKTPRAEAMEEYLAVCVEAKDKAKAKAGLSVAVHCGLPKIVEYAENLKSAMTEIKQSEIDAILKEELGVGAEEVKTNQ</sequence>
<feature type="repeat" description="PPR" evidence="12">
    <location>
        <begin position="258"/>
        <end position="292"/>
    </location>
</feature>
<reference evidence="14" key="2">
    <citation type="journal article" date="2020" name="Nat. Ecol. Evol.">
        <title>Deeply conserved synteny resolves early events in vertebrate evolution.</title>
        <authorList>
            <person name="Simakov O."/>
            <person name="Marletaz F."/>
            <person name="Yue J.X."/>
            <person name="O'Connell B."/>
            <person name="Jenkins J."/>
            <person name="Brandt A."/>
            <person name="Calef R."/>
            <person name="Tung C.H."/>
            <person name="Huang T.K."/>
            <person name="Schmutz J."/>
            <person name="Satoh N."/>
            <person name="Yu J.K."/>
            <person name="Putnam N.H."/>
            <person name="Green R.E."/>
            <person name="Rokhsar D.S."/>
        </authorList>
    </citation>
    <scope>NUCLEOTIDE SEQUENCE [LARGE SCALE GENOMIC DNA]</scope>
    <source>
        <strain evidence="14">S238N-H82</strain>
    </source>
</reference>
<dbReference type="InterPro" id="IPR055063">
    <property type="entry name" value="Rib_mS39_PPR"/>
</dbReference>
<dbReference type="Proteomes" id="UP000001554">
    <property type="component" value="Chromosome 4"/>
</dbReference>
<keyword evidence="4" id="KW-0677">Repeat</keyword>
<evidence type="ECO:0000256" key="7">
    <source>
        <dbReference type="ARBA" id="ARBA00022946"/>
    </source>
</evidence>
<keyword evidence="3" id="KW-0699">rRNA-binding</keyword>
<dbReference type="GO" id="GO:0019843">
    <property type="term" value="F:rRNA binding"/>
    <property type="evidence" value="ECO:0000318"/>
    <property type="project" value="GO_Central"/>
</dbReference>
<comment type="subcellular location">
    <subcellularLocation>
        <location evidence="1">Mitochondrion</location>
    </subcellularLocation>
</comment>
<keyword evidence="8" id="KW-0689">Ribosomal protein</keyword>
<dbReference type="InterPro" id="IPR002885">
    <property type="entry name" value="PPR_rpt"/>
</dbReference>
<dbReference type="FunFam" id="1.25.40.10:FF:001004">
    <property type="entry name" value="Protein PTCD3 homolog, mitochondrial"/>
    <property type="match status" value="1"/>
</dbReference>
<reference evidence="15" key="3">
    <citation type="submission" date="2025-08" db="UniProtKB">
        <authorList>
            <consortium name="RefSeq"/>
        </authorList>
    </citation>
    <scope>IDENTIFICATION</scope>
</reference>
<evidence type="ECO:0000256" key="2">
    <source>
        <dbReference type="ARBA" id="ARBA00008551"/>
    </source>
</evidence>
<dbReference type="OrthoDB" id="185373at2759"/>
<dbReference type="InterPro" id="IPR011990">
    <property type="entry name" value="TPR-like_helical_dom_sf"/>
</dbReference>
<evidence type="ECO:0000256" key="12">
    <source>
        <dbReference type="PROSITE-ProRule" id="PRU00708"/>
    </source>
</evidence>
<evidence type="ECO:0000256" key="3">
    <source>
        <dbReference type="ARBA" id="ARBA00022730"/>
    </source>
</evidence>
<comment type="similarity">
    <text evidence="2">Belongs to the mitochondrion-specific ribosomal protein mS39 family.</text>
</comment>
<evidence type="ECO:0000256" key="6">
    <source>
        <dbReference type="ARBA" id="ARBA00022884"/>
    </source>
</evidence>
<evidence type="ECO:0000256" key="9">
    <source>
        <dbReference type="ARBA" id="ARBA00023128"/>
    </source>
</evidence>
<feature type="region of interest" description="Disordered" evidence="13">
    <location>
        <begin position="29"/>
        <end position="52"/>
    </location>
</feature>
<dbReference type="KEGG" id="bfo:118414298"/>
<dbReference type="GO" id="GO:0005739">
    <property type="term" value="C:mitochondrion"/>
    <property type="evidence" value="ECO:0000318"/>
    <property type="project" value="GO_Central"/>
</dbReference>
<feature type="compositionally biased region" description="Basic residues" evidence="13">
    <location>
        <begin position="222"/>
        <end position="231"/>
    </location>
</feature>
<keyword evidence="14" id="KW-1185">Reference proteome</keyword>
<dbReference type="PROSITE" id="PS51375">
    <property type="entry name" value="PPR"/>
    <property type="match status" value="1"/>
</dbReference>
<keyword evidence="5" id="KW-0810">Translation regulation</keyword>
<dbReference type="OMA" id="FMHQEAQ"/>
<dbReference type="GO" id="GO:0043024">
    <property type="term" value="F:ribosomal small subunit binding"/>
    <property type="evidence" value="ECO:0000318"/>
    <property type="project" value="GO_Central"/>
</dbReference>
<dbReference type="InterPro" id="IPR037387">
    <property type="entry name" value="PTCD3"/>
</dbReference>
<keyword evidence="10" id="KW-0687">Ribonucleoprotein</keyword>
<protein>
    <recommendedName>
        <fullName evidence="11">Small ribosomal subunit protein mS39</fullName>
    </recommendedName>
</protein>
<dbReference type="Gene3D" id="1.25.40.10">
    <property type="entry name" value="Tetratricopeptide repeat domain"/>
    <property type="match status" value="2"/>
</dbReference>
<evidence type="ECO:0000313" key="14">
    <source>
        <dbReference type="Proteomes" id="UP000001554"/>
    </source>
</evidence>
<evidence type="ECO:0000256" key="10">
    <source>
        <dbReference type="ARBA" id="ARBA00023274"/>
    </source>
</evidence>
<dbReference type="PANTHER" id="PTHR16276:SF1">
    <property type="entry name" value="SMALL RIBOSOMAL SUBUNIT PROTEIN MS39"/>
    <property type="match status" value="1"/>
</dbReference>
<dbReference type="GO" id="GO:0005840">
    <property type="term" value="C:ribosome"/>
    <property type="evidence" value="ECO:0007669"/>
    <property type="project" value="UniProtKB-KW"/>
</dbReference>
<keyword evidence="7" id="KW-0809">Transit peptide</keyword>
<evidence type="ECO:0000256" key="5">
    <source>
        <dbReference type="ARBA" id="ARBA00022845"/>
    </source>
</evidence>
<gene>
    <name evidence="15" type="primary">LOC118414298</name>
</gene>
<keyword evidence="6" id="KW-0694">RNA-binding</keyword>
<evidence type="ECO:0000256" key="4">
    <source>
        <dbReference type="ARBA" id="ARBA00022737"/>
    </source>
</evidence>
<dbReference type="GO" id="GO:0032543">
    <property type="term" value="P:mitochondrial translation"/>
    <property type="evidence" value="ECO:0000318"/>
    <property type="project" value="GO_Central"/>
</dbReference>